<accession>A0ABS3JSX4</accession>
<organism evidence="1 2">
    <name type="scientific">Fibrella forsythiae</name>
    <dbReference type="NCBI Taxonomy" id="2817061"/>
    <lineage>
        <taxon>Bacteria</taxon>
        <taxon>Pseudomonadati</taxon>
        <taxon>Bacteroidota</taxon>
        <taxon>Cytophagia</taxon>
        <taxon>Cytophagales</taxon>
        <taxon>Spirosomataceae</taxon>
        <taxon>Fibrella</taxon>
    </lineage>
</organism>
<comment type="caution">
    <text evidence="1">The sequence shown here is derived from an EMBL/GenBank/DDBJ whole genome shotgun (WGS) entry which is preliminary data.</text>
</comment>
<reference evidence="1 2" key="1">
    <citation type="submission" date="2021-03" db="EMBL/GenBank/DDBJ databases">
        <title>Fibrella sp. HMF5405 genome sequencing and assembly.</title>
        <authorList>
            <person name="Kang H."/>
            <person name="Kim H."/>
            <person name="Bae S."/>
            <person name="Joh K."/>
        </authorList>
    </citation>
    <scope>NUCLEOTIDE SEQUENCE [LARGE SCALE GENOMIC DNA]</scope>
    <source>
        <strain evidence="1 2">HMF5405</strain>
    </source>
</reference>
<dbReference type="EMBL" id="JAFMYW010000011">
    <property type="protein sequence ID" value="MBO0952304.1"/>
    <property type="molecule type" value="Genomic_DNA"/>
</dbReference>
<gene>
    <name evidence="1" type="ORF">J2I46_27220</name>
</gene>
<protein>
    <submittedName>
        <fullName evidence="1">Uncharacterized protein</fullName>
    </submittedName>
</protein>
<dbReference type="RefSeq" id="WP_207332260.1">
    <property type="nucleotide sequence ID" value="NZ_JAFMYW010000011.1"/>
</dbReference>
<evidence type="ECO:0000313" key="1">
    <source>
        <dbReference type="EMBL" id="MBO0952304.1"/>
    </source>
</evidence>
<evidence type="ECO:0000313" key="2">
    <source>
        <dbReference type="Proteomes" id="UP000664628"/>
    </source>
</evidence>
<keyword evidence="2" id="KW-1185">Reference proteome</keyword>
<proteinExistence type="predicted"/>
<dbReference type="Proteomes" id="UP000664628">
    <property type="component" value="Unassembled WGS sequence"/>
</dbReference>
<name>A0ABS3JSX4_9BACT</name>
<sequence length="46" mass="4955">MQWNSNATTYLPSWEVASTLQAQQVATGTGWVLTVTVPPLIPSTAH</sequence>